<dbReference type="eggNOG" id="ENOG50302M4">
    <property type="taxonomic scope" value="Bacteria"/>
</dbReference>
<evidence type="ECO:0000313" key="2">
    <source>
        <dbReference type="Proteomes" id="UP000051248"/>
    </source>
</evidence>
<dbReference type="PATRIC" id="fig|1423775.4.peg.1822"/>
<dbReference type="STRING" id="1423775.FD03_GL001786"/>
<evidence type="ECO:0000313" key="1">
    <source>
        <dbReference type="EMBL" id="KRK80367.1"/>
    </source>
</evidence>
<reference evidence="1 2" key="1">
    <citation type="journal article" date="2015" name="Genome Announc.">
        <title>Expanding the biotechnology potential of lactobacilli through comparative genomics of 213 strains and associated genera.</title>
        <authorList>
            <person name="Sun Z."/>
            <person name="Harris H.M."/>
            <person name="McCann A."/>
            <person name="Guo C."/>
            <person name="Argimon S."/>
            <person name="Zhang W."/>
            <person name="Yang X."/>
            <person name="Jeffery I.B."/>
            <person name="Cooney J.C."/>
            <person name="Kagawa T.F."/>
            <person name="Liu W."/>
            <person name="Song Y."/>
            <person name="Salvetti E."/>
            <person name="Wrobel A."/>
            <person name="Rasinkangas P."/>
            <person name="Parkhill J."/>
            <person name="Rea M.C."/>
            <person name="O'Sullivan O."/>
            <person name="Ritari J."/>
            <person name="Douillard F.P."/>
            <person name="Paul Ross R."/>
            <person name="Yang R."/>
            <person name="Briner A.E."/>
            <person name="Felis G.E."/>
            <person name="de Vos W.M."/>
            <person name="Barrangou R."/>
            <person name="Klaenhammer T.R."/>
            <person name="Caufield P.W."/>
            <person name="Cui Y."/>
            <person name="Zhang H."/>
            <person name="O'Toole P.W."/>
        </authorList>
    </citation>
    <scope>NUCLEOTIDE SEQUENCE [LARGE SCALE GENOMIC DNA]</scope>
    <source>
        <strain evidence="1 2">DSM 19682</strain>
    </source>
</reference>
<dbReference type="EMBL" id="AZDZ01000003">
    <property type="protein sequence ID" value="KRK80367.1"/>
    <property type="molecule type" value="Genomic_DNA"/>
</dbReference>
<comment type="caution">
    <text evidence="1">The sequence shown here is derived from an EMBL/GenBank/DDBJ whole genome shotgun (WGS) entry which is preliminary data.</text>
</comment>
<dbReference type="Proteomes" id="UP000051248">
    <property type="component" value="Unassembled WGS sequence"/>
</dbReference>
<name>A0A0R1K9L3_9LACO</name>
<dbReference type="AlphaFoldDB" id="A0A0R1K9L3"/>
<keyword evidence="2" id="KW-1185">Reference proteome</keyword>
<organism evidence="1 2">
    <name type="scientific">Companilactobacillus nodensis DSM 19682 = JCM 14932 = NBRC 107160</name>
    <dbReference type="NCBI Taxonomy" id="1423775"/>
    <lineage>
        <taxon>Bacteria</taxon>
        <taxon>Bacillati</taxon>
        <taxon>Bacillota</taxon>
        <taxon>Bacilli</taxon>
        <taxon>Lactobacillales</taxon>
        <taxon>Lactobacillaceae</taxon>
        <taxon>Companilactobacillus</taxon>
    </lineage>
</organism>
<protein>
    <submittedName>
        <fullName evidence="1">Uncharacterized protein</fullName>
    </submittedName>
</protein>
<proteinExistence type="predicted"/>
<gene>
    <name evidence="1" type="ORF">FD03_GL001786</name>
</gene>
<accession>A0A0R1K9L3</accession>
<sequence>MTTEGAYLPLIRPIIYLIRKVNDPKDDVLNHTKTLVATKFYGARVTELNGSQEQINVIGKQYDRSWVIRLNCPETADYVAFDGEYDEKKQSPKYIVKQVRHHKSRTTLYVAGTEVKP</sequence>